<dbReference type="InterPro" id="IPR054588">
    <property type="entry name" value="Csa3_N"/>
</dbReference>
<dbReference type="GO" id="GO:0003677">
    <property type="term" value="F:DNA binding"/>
    <property type="evidence" value="ECO:0007669"/>
    <property type="project" value="UniProtKB-KW"/>
</dbReference>
<evidence type="ECO:0000259" key="1">
    <source>
        <dbReference type="Pfam" id="PF22662"/>
    </source>
</evidence>
<name>A0A7C4DZF1_CALS0</name>
<dbReference type="InterPro" id="IPR010163">
    <property type="entry name" value="Csa3"/>
</dbReference>
<keyword evidence="2" id="KW-0238">DNA-binding</keyword>
<dbReference type="InterPro" id="IPR036390">
    <property type="entry name" value="WH_DNA-bd_sf"/>
</dbReference>
<dbReference type="Gene3D" id="3.40.50.11700">
    <property type="match status" value="1"/>
</dbReference>
<protein>
    <submittedName>
        <fullName evidence="2">CRISPR locus-related DNA-binding protein</fullName>
    </submittedName>
</protein>
<evidence type="ECO:0000313" key="2">
    <source>
        <dbReference type="EMBL" id="HGN89745.1"/>
    </source>
</evidence>
<dbReference type="InterPro" id="IPR036388">
    <property type="entry name" value="WH-like_DNA-bd_sf"/>
</dbReference>
<dbReference type="SUPFAM" id="SSF46785">
    <property type="entry name" value="Winged helix' DNA-binding domain"/>
    <property type="match status" value="1"/>
</dbReference>
<proteinExistence type="predicted"/>
<dbReference type="AlphaFoldDB" id="A0A7C4DZF1"/>
<accession>A0A7C4DZF1</accession>
<dbReference type="NCBIfam" id="TIGR01884">
    <property type="entry name" value="cas_HTH"/>
    <property type="match status" value="1"/>
</dbReference>
<comment type="caution">
    <text evidence="2">The sequence shown here is derived from an EMBL/GenBank/DDBJ whole genome shotgun (WGS) entry which is preliminary data.</text>
</comment>
<dbReference type="EMBL" id="DTAD01000014">
    <property type="protein sequence ID" value="HGN89745.1"/>
    <property type="molecule type" value="Genomic_DNA"/>
</dbReference>
<organism evidence="2">
    <name type="scientific">Caldiarchaeum subterraneum</name>
    <dbReference type="NCBI Taxonomy" id="311458"/>
    <lineage>
        <taxon>Archaea</taxon>
        <taxon>Nitrososphaerota</taxon>
        <taxon>Candidatus Caldarchaeales</taxon>
        <taxon>Candidatus Caldarchaeaceae</taxon>
        <taxon>Candidatus Caldarchaeum</taxon>
    </lineage>
</organism>
<feature type="domain" description="Csa3 N-terminal" evidence="1">
    <location>
        <begin position="4"/>
        <end position="120"/>
    </location>
</feature>
<sequence length="217" mass="23662">MRKTIMVTLGYTEWPVVSSLVKHGLESGDRIVTIIPSKSDARSAAAIQEIRNFLSKFSPGVSLEVLTVDVTKFEQAVATVLKRLFKEKKEGRNVIVNLSGGMRILILETYTALLLSGSAAVSEIVTEDKQELALPSLSTVSVLSLLKESDLRVLEAAKNSESVVALAKTARLPLATAYRRVVALEKMGLLATVKRDRVRTVSLTALGRVILEVFPEK</sequence>
<dbReference type="Gene3D" id="1.10.10.10">
    <property type="entry name" value="Winged helix-like DNA-binding domain superfamily/Winged helix DNA-binding domain"/>
    <property type="match status" value="1"/>
</dbReference>
<reference evidence="2" key="1">
    <citation type="journal article" date="2020" name="mSystems">
        <title>Genome- and Community-Level Interaction Insights into Carbon Utilization and Element Cycling Functions of Hydrothermarchaeota in Hydrothermal Sediment.</title>
        <authorList>
            <person name="Zhou Z."/>
            <person name="Liu Y."/>
            <person name="Xu W."/>
            <person name="Pan J."/>
            <person name="Luo Z.H."/>
            <person name="Li M."/>
        </authorList>
    </citation>
    <scope>NUCLEOTIDE SEQUENCE [LARGE SCALE GENOMIC DNA]</scope>
    <source>
        <strain evidence="2">SpSt-613</strain>
    </source>
</reference>
<dbReference type="Pfam" id="PF22662">
    <property type="entry name" value="Csa3_N"/>
    <property type="match status" value="1"/>
</dbReference>
<gene>
    <name evidence="2" type="ORF">ENT82_01240</name>
</gene>